<dbReference type="AlphaFoldDB" id="A0A6P7LJ77"/>
<keyword evidence="1" id="KW-1185">Reference proteome</keyword>
<dbReference type="PANTHER" id="PTHR15827:SF2">
    <property type="entry name" value="CYCLIN-DEPENDENT KINASE 2-INTERACTING PROTEIN"/>
    <property type="match status" value="1"/>
</dbReference>
<protein>
    <submittedName>
        <fullName evidence="2">Cyclin-dependent kinase 2-interacting protein</fullName>
    </submittedName>
</protein>
<dbReference type="CTD" id="51550"/>
<dbReference type="InterPro" id="IPR023250">
    <property type="entry name" value="Cyclin-dep_Kinase_2_interact"/>
</dbReference>
<dbReference type="GO" id="GO:0016301">
    <property type="term" value="F:kinase activity"/>
    <property type="evidence" value="ECO:0007669"/>
    <property type="project" value="UniProtKB-KW"/>
</dbReference>
<dbReference type="GeneID" id="114848465"/>
<dbReference type="Proteomes" id="UP000515150">
    <property type="component" value="Chromosome 22"/>
</dbReference>
<accession>A0A6P7LJ77</accession>
<organism evidence="1 2">
    <name type="scientific">Betta splendens</name>
    <name type="common">Siamese fighting fish</name>
    <dbReference type="NCBI Taxonomy" id="158456"/>
    <lineage>
        <taxon>Eukaryota</taxon>
        <taxon>Metazoa</taxon>
        <taxon>Chordata</taxon>
        <taxon>Craniata</taxon>
        <taxon>Vertebrata</taxon>
        <taxon>Euteleostomi</taxon>
        <taxon>Actinopterygii</taxon>
        <taxon>Neopterygii</taxon>
        <taxon>Teleostei</taxon>
        <taxon>Neoteleostei</taxon>
        <taxon>Acanthomorphata</taxon>
        <taxon>Anabantaria</taxon>
        <taxon>Anabantiformes</taxon>
        <taxon>Anabantoidei</taxon>
        <taxon>Osphronemidae</taxon>
        <taxon>Betta</taxon>
    </lineage>
</organism>
<keyword evidence="2" id="KW-0418">Kinase</keyword>
<dbReference type="RefSeq" id="XP_028994781.1">
    <property type="nucleotide sequence ID" value="XM_029138948.3"/>
</dbReference>
<name>A0A6P7LJ77_BETSP</name>
<dbReference type="PANTHER" id="PTHR15827">
    <property type="entry name" value="CYCLIN-DEPENDENT KINASE 2-INTERACTING PROTEIN"/>
    <property type="match status" value="1"/>
</dbReference>
<evidence type="ECO:0000313" key="2">
    <source>
        <dbReference type="RefSeq" id="XP_028994781.1"/>
    </source>
</evidence>
<keyword evidence="2" id="KW-0808">Transferase</keyword>
<proteinExistence type="predicted"/>
<dbReference type="FunCoup" id="A0A6P7LJ77">
    <property type="interactions" value="942"/>
</dbReference>
<dbReference type="PRINTS" id="PR02040">
    <property type="entry name" value="CDK2IP"/>
</dbReference>
<gene>
    <name evidence="2" type="primary">cinp</name>
</gene>
<dbReference type="KEGG" id="bspl:114848465"/>
<evidence type="ECO:0000313" key="1">
    <source>
        <dbReference type="Proteomes" id="UP000515150"/>
    </source>
</evidence>
<reference evidence="2" key="1">
    <citation type="submission" date="2025-08" db="UniProtKB">
        <authorList>
            <consortium name="RefSeq"/>
        </authorList>
    </citation>
    <scope>IDENTIFICATION</scope>
</reference>
<dbReference type="InParanoid" id="A0A6P7LJ77"/>
<dbReference type="OrthoDB" id="17066at2759"/>
<sequence length="207" mass="23306">MEGKPDVTVTSANRKFAAITGSGRKIRDNAADWHNLMLKWEKLNEDGLSAATNIVNIRRSLVEELPSSSSSSSSLFAGGAAELQDECSKLQYVVDKLVVVVMKMERLMRLQQGIQDLDEFQFGPEGRMCPLFHTWKTGQFESTSRFLLDIFSKELKLKQTILQELAHTASADLCMVYLSCWLHQPFVPPQTRMTLEALLLETGHRSV</sequence>